<feature type="binding site" evidence="8">
    <location>
        <position position="180"/>
    </location>
    <ligand>
        <name>substrate</name>
    </ligand>
</feature>
<evidence type="ECO:0000256" key="4">
    <source>
        <dbReference type="ARBA" id="ARBA00022723"/>
    </source>
</evidence>
<keyword evidence="3 8" id="KW-0819">tRNA processing</keyword>
<dbReference type="PRINTS" id="PR00789">
    <property type="entry name" value="OSIALOPTASE"/>
</dbReference>
<comment type="similarity">
    <text evidence="8">Belongs to the KAE1 / TsaD family.</text>
</comment>
<dbReference type="HAMAP" id="MF_01445">
    <property type="entry name" value="TsaD"/>
    <property type="match status" value="1"/>
</dbReference>
<dbReference type="AlphaFoldDB" id="A0A8J6NUH7"/>
<dbReference type="Gene3D" id="3.30.420.40">
    <property type="match status" value="2"/>
</dbReference>
<dbReference type="CDD" id="cd24133">
    <property type="entry name" value="ASKHA_NBD_TsaD_bac"/>
    <property type="match status" value="1"/>
</dbReference>
<accession>A0A8J6NUH7</accession>
<evidence type="ECO:0000256" key="1">
    <source>
        <dbReference type="ARBA" id="ARBA00022490"/>
    </source>
</evidence>
<dbReference type="Pfam" id="PF00814">
    <property type="entry name" value="TsaD"/>
    <property type="match status" value="1"/>
</dbReference>
<dbReference type="GO" id="GO:0002949">
    <property type="term" value="P:tRNA threonylcarbamoyladenosine modification"/>
    <property type="evidence" value="ECO:0007669"/>
    <property type="project" value="UniProtKB-UniRule"/>
</dbReference>
<dbReference type="EMBL" id="JACNJH010000092">
    <property type="protein sequence ID" value="MBC8360481.1"/>
    <property type="molecule type" value="Genomic_DNA"/>
</dbReference>
<dbReference type="InterPro" id="IPR000905">
    <property type="entry name" value="Gcp-like_dom"/>
</dbReference>
<dbReference type="GO" id="GO:0005737">
    <property type="term" value="C:cytoplasm"/>
    <property type="evidence" value="ECO:0007669"/>
    <property type="project" value="UniProtKB-SubCell"/>
</dbReference>
<reference evidence="10 11" key="1">
    <citation type="submission" date="2020-08" db="EMBL/GenBank/DDBJ databases">
        <title>Bridging the membrane lipid divide: bacteria of the FCB group superphylum have the potential to synthesize archaeal ether lipids.</title>
        <authorList>
            <person name="Villanueva L."/>
            <person name="Von Meijenfeldt F.A.B."/>
            <person name="Westbye A.B."/>
            <person name="Yadav S."/>
            <person name="Hopmans E.C."/>
            <person name="Dutilh B.E."/>
            <person name="Sinninghe Damste J.S."/>
        </authorList>
    </citation>
    <scope>NUCLEOTIDE SEQUENCE [LARGE SCALE GENOMIC DNA]</scope>
    <source>
        <strain evidence="10">NIOZ-UU30</strain>
    </source>
</reference>
<feature type="domain" description="Gcp-like" evidence="9">
    <location>
        <begin position="24"/>
        <end position="307"/>
    </location>
</feature>
<organism evidence="10 11">
    <name type="scientific">Candidatus Desulfatibia profunda</name>
    <dbReference type="NCBI Taxonomy" id="2841695"/>
    <lineage>
        <taxon>Bacteria</taxon>
        <taxon>Pseudomonadati</taxon>
        <taxon>Thermodesulfobacteriota</taxon>
        <taxon>Desulfobacteria</taxon>
        <taxon>Desulfobacterales</taxon>
        <taxon>Desulfobacterales incertae sedis</taxon>
        <taxon>Candidatus Desulfatibia</taxon>
    </lineage>
</organism>
<sequence>MIILGIETSCDDTAAAVVADGKLVLSSVVSSQIAIHQPYGGVVPELASRKHIEAIVPVVNEAVSASGLDADQLNAVAVTSGPGLVGALLVGFCFAKAYAYMRGLPWVGVNHLEGHINSVFLGADPPPFPFVALLVSGGHTSIYHVTSHTTMELLGQTRDDAAGEAFDKVAKMLDLGYPGGMVIDRLAKQGDPGRIVFTRPFLEKSVYDFSFSGLKTAVKRYIQVHRDDCAGRIPDIVAGFQEAVVDVLSYKLIHAAVTKDCNHIALVGGVAANSRLREKVRHAAGLEGMTVHIPSIELCSDNAAMIAAMGYHYLTAGRVSGLGDDVFSRAKTG</sequence>
<evidence type="ECO:0000256" key="5">
    <source>
        <dbReference type="ARBA" id="ARBA00023004"/>
    </source>
</evidence>
<dbReference type="GO" id="GO:0061711">
    <property type="term" value="F:tRNA N(6)-L-threonylcarbamoyladenine synthase activity"/>
    <property type="evidence" value="ECO:0007669"/>
    <property type="project" value="UniProtKB-EC"/>
</dbReference>
<dbReference type="GO" id="GO:0005506">
    <property type="term" value="F:iron ion binding"/>
    <property type="evidence" value="ECO:0007669"/>
    <property type="project" value="UniProtKB-UniRule"/>
</dbReference>
<evidence type="ECO:0000256" key="6">
    <source>
        <dbReference type="ARBA" id="ARBA00023315"/>
    </source>
</evidence>
<comment type="cofactor">
    <cofactor evidence="8">
        <name>Fe(2+)</name>
        <dbReference type="ChEBI" id="CHEBI:29033"/>
    </cofactor>
    <text evidence="8">Binds 1 Fe(2+) ion per subunit.</text>
</comment>
<name>A0A8J6NUH7_9BACT</name>
<feature type="binding site" evidence="8">
    <location>
        <position position="184"/>
    </location>
    <ligand>
        <name>substrate</name>
    </ligand>
</feature>
<dbReference type="PANTHER" id="PTHR11735">
    <property type="entry name" value="TRNA N6-ADENOSINE THREONYLCARBAMOYLTRANSFERASE"/>
    <property type="match status" value="1"/>
</dbReference>
<evidence type="ECO:0000256" key="7">
    <source>
        <dbReference type="ARBA" id="ARBA00048117"/>
    </source>
</evidence>
<comment type="subcellular location">
    <subcellularLocation>
        <location evidence="8">Cytoplasm</location>
    </subcellularLocation>
</comment>
<feature type="binding site" evidence="8">
    <location>
        <position position="167"/>
    </location>
    <ligand>
        <name>substrate</name>
    </ligand>
</feature>
<proteinExistence type="inferred from homology"/>
<keyword evidence="6 8" id="KW-0012">Acyltransferase</keyword>
<comment type="catalytic activity">
    <reaction evidence="7 8">
        <text>L-threonylcarbamoyladenylate + adenosine(37) in tRNA = N(6)-L-threonylcarbamoyladenosine(37) in tRNA + AMP + H(+)</text>
        <dbReference type="Rhea" id="RHEA:37059"/>
        <dbReference type="Rhea" id="RHEA-COMP:10162"/>
        <dbReference type="Rhea" id="RHEA-COMP:10163"/>
        <dbReference type="ChEBI" id="CHEBI:15378"/>
        <dbReference type="ChEBI" id="CHEBI:73682"/>
        <dbReference type="ChEBI" id="CHEBI:74411"/>
        <dbReference type="ChEBI" id="CHEBI:74418"/>
        <dbReference type="ChEBI" id="CHEBI:456215"/>
        <dbReference type="EC" id="2.3.1.234"/>
    </reaction>
</comment>
<evidence type="ECO:0000313" key="11">
    <source>
        <dbReference type="Proteomes" id="UP000603434"/>
    </source>
</evidence>
<keyword evidence="1 8" id="KW-0963">Cytoplasm</keyword>
<dbReference type="EC" id="2.3.1.234" evidence="8"/>
<dbReference type="SUPFAM" id="SSF53067">
    <property type="entry name" value="Actin-like ATPase domain"/>
    <property type="match status" value="2"/>
</dbReference>
<evidence type="ECO:0000256" key="2">
    <source>
        <dbReference type="ARBA" id="ARBA00022679"/>
    </source>
</evidence>
<evidence type="ECO:0000256" key="8">
    <source>
        <dbReference type="HAMAP-Rule" id="MF_01445"/>
    </source>
</evidence>
<dbReference type="FunFam" id="3.30.420.40:FF:000012">
    <property type="entry name" value="tRNA N6-adenosine threonylcarbamoyltransferase"/>
    <property type="match status" value="1"/>
</dbReference>
<dbReference type="NCBIfam" id="TIGR00329">
    <property type="entry name" value="gcp_kae1"/>
    <property type="match status" value="1"/>
</dbReference>
<comment type="caution">
    <text evidence="10">The sequence shown here is derived from an EMBL/GenBank/DDBJ whole genome shotgun (WGS) entry which is preliminary data.</text>
</comment>
<dbReference type="InterPro" id="IPR022450">
    <property type="entry name" value="TsaD"/>
</dbReference>
<feature type="binding site" evidence="8">
    <location>
        <position position="111"/>
    </location>
    <ligand>
        <name>Fe cation</name>
        <dbReference type="ChEBI" id="CHEBI:24875"/>
    </ligand>
</feature>
<dbReference type="InterPro" id="IPR043129">
    <property type="entry name" value="ATPase_NBD"/>
</dbReference>
<dbReference type="Proteomes" id="UP000603434">
    <property type="component" value="Unassembled WGS sequence"/>
</dbReference>
<feature type="binding site" evidence="8">
    <location>
        <position position="115"/>
    </location>
    <ligand>
        <name>Fe cation</name>
        <dbReference type="ChEBI" id="CHEBI:24875"/>
    </ligand>
</feature>
<dbReference type="InterPro" id="IPR017861">
    <property type="entry name" value="KAE1/TsaD"/>
</dbReference>
<evidence type="ECO:0000259" key="9">
    <source>
        <dbReference type="Pfam" id="PF00814"/>
    </source>
</evidence>
<evidence type="ECO:0000256" key="3">
    <source>
        <dbReference type="ARBA" id="ARBA00022694"/>
    </source>
</evidence>
<dbReference type="FunFam" id="3.30.420.40:FF:000040">
    <property type="entry name" value="tRNA N6-adenosine threonylcarbamoyltransferase"/>
    <property type="match status" value="1"/>
</dbReference>
<dbReference type="NCBIfam" id="TIGR03723">
    <property type="entry name" value="T6A_TsaD_YgjD"/>
    <property type="match status" value="1"/>
</dbReference>
<keyword evidence="2 8" id="KW-0808">Transferase</keyword>
<evidence type="ECO:0000313" key="10">
    <source>
        <dbReference type="EMBL" id="MBC8360481.1"/>
    </source>
</evidence>
<protein>
    <recommendedName>
        <fullName evidence="8">tRNA N6-adenosine threonylcarbamoyltransferase</fullName>
        <ecNumber evidence="8">2.3.1.234</ecNumber>
    </recommendedName>
    <alternativeName>
        <fullName evidence="8">N6-L-threonylcarbamoyladenine synthase</fullName>
        <shortName evidence="8">t(6)A synthase</shortName>
    </alternativeName>
    <alternativeName>
        <fullName evidence="8">t(6)A37 threonylcarbamoyladenosine biosynthesis protein TsaD</fullName>
    </alternativeName>
    <alternativeName>
        <fullName evidence="8">tRNA threonylcarbamoyladenosine biosynthesis protein TsaD</fullName>
    </alternativeName>
</protein>
<feature type="binding site" evidence="8">
    <location>
        <begin position="134"/>
        <end position="138"/>
    </location>
    <ligand>
        <name>substrate</name>
    </ligand>
</feature>
<dbReference type="PANTHER" id="PTHR11735:SF6">
    <property type="entry name" value="TRNA N6-ADENOSINE THREONYLCARBAMOYLTRANSFERASE, MITOCHONDRIAL"/>
    <property type="match status" value="1"/>
</dbReference>
<feature type="binding site" evidence="8">
    <location>
        <position position="301"/>
    </location>
    <ligand>
        <name>Fe cation</name>
        <dbReference type="ChEBI" id="CHEBI:24875"/>
    </ligand>
</feature>
<gene>
    <name evidence="8 10" type="primary">tsaD</name>
    <name evidence="10" type="ORF">H8E23_03680</name>
</gene>
<keyword evidence="5 8" id="KW-0408">Iron</keyword>
<feature type="binding site" evidence="8">
    <location>
        <position position="273"/>
    </location>
    <ligand>
        <name>substrate</name>
    </ligand>
</feature>
<keyword evidence="4 8" id="KW-0479">Metal-binding</keyword>
<comment type="function">
    <text evidence="8">Required for the formation of a threonylcarbamoyl group on adenosine at position 37 (t(6)A37) in tRNAs that read codons beginning with adenine. Is involved in the transfer of the threonylcarbamoyl moiety of threonylcarbamoyl-AMP (TC-AMP) to the N6 group of A37, together with TsaE and TsaB. TsaD likely plays a direct catalytic role in this reaction.</text>
</comment>